<gene>
    <name evidence="2" type="ORF">sm9_0205</name>
</gene>
<dbReference type="GO" id="GO:0043168">
    <property type="term" value="F:anion binding"/>
    <property type="evidence" value="ECO:0007669"/>
    <property type="project" value="UniProtKB-ARBA"/>
</dbReference>
<keyword evidence="3" id="KW-1185">Reference proteome</keyword>
<dbReference type="OrthoDB" id="146629at2157"/>
<dbReference type="PATRIC" id="fig|230361.4.peg.208"/>
<dbReference type="InterPro" id="IPR020843">
    <property type="entry name" value="ER"/>
</dbReference>
<reference evidence="2 3" key="1">
    <citation type="submission" date="2015-04" db="EMBL/GenBank/DDBJ databases">
        <title>The complete genome sequence of the rumen methanogen Methanobrevibacter millerae SM9.</title>
        <authorList>
            <person name="Leahy S.C."/>
            <person name="Kelly W.J."/>
            <person name="Pacheco D.M."/>
            <person name="Li D."/>
            <person name="Altermann E."/>
            <person name="Attwood G.T."/>
        </authorList>
    </citation>
    <scope>NUCLEOTIDE SEQUENCE [LARGE SCALE GENOMIC DNA]</scope>
    <source>
        <strain evidence="2 3">SM9</strain>
    </source>
</reference>
<name>A0A0U3EHP0_9EURY</name>
<dbReference type="CDD" id="cd05289">
    <property type="entry name" value="MDR_like_2"/>
    <property type="match status" value="1"/>
</dbReference>
<dbReference type="SUPFAM" id="SSF50129">
    <property type="entry name" value="GroES-like"/>
    <property type="match status" value="1"/>
</dbReference>
<dbReference type="InterPro" id="IPR011032">
    <property type="entry name" value="GroES-like_sf"/>
</dbReference>
<dbReference type="Pfam" id="PF08240">
    <property type="entry name" value="ADH_N"/>
    <property type="match status" value="1"/>
</dbReference>
<dbReference type="GO" id="GO:0016616">
    <property type="term" value="F:oxidoreductase activity, acting on the CH-OH group of donors, NAD or NADP as acceptor"/>
    <property type="evidence" value="ECO:0007669"/>
    <property type="project" value="UniProtKB-ARBA"/>
</dbReference>
<dbReference type="Proteomes" id="UP000067738">
    <property type="component" value="Chromosome"/>
</dbReference>
<dbReference type="GO" id="GO:0044281">
    <property type="term" value="P:small molecule metabolic process"/>
    <property type="evidence" value="ECO:0007669"/>
    <property type="project" value="UniProtKB-ARBA"/>
</dbReference>
<dbReference type="RefSeq" id="WP_058738371.1">
    <property type="nucleotide sequence ID" value="NZ_CP011266.1"/>
</dbReference>
<dbReference type="PANTHER" id="PTHR11695:SF294">
    <property type="entry name" value="RETICULON-4-INTERACTING PROTEIN 1, MITOCHONDRIAL"/>
    <property type="match status" value="1"/>
</dbReference>
<organism evidence="2 3">
    <name type="scientific">Methanobrevibacter millerae</name>
    <dbReference type="NCBI Taxonomy" id="230361"/>
    <lineage>
        <taxon>Archaea</taxon>
        <taxon>Methanobacteriati</taxon>
        <taxon>Methanobacteriota</taxon>
        <taxon>Methanomada group</taxon>
        <taxon>Methanobacteria</taxon>
        <taxon>Methanobacteriales</taxon>
        <taxon>Methanobacteriaceae</taxon>
        <taxon>Methanobrevibacter</taxon>
    </lineage>
</organism>
<dbReference type="KEGG" id="mmil:sm9_0205"/>
<dbReference type="Gene3D" id="3.40.50.720">
    <property type="entry name" value="NAD(P)-binding Rossmann-like Domain"/>
    <property type="match status" value="1"/>
</dbReference>
<dbReference type="EMBL" id="CP011266">
    <property type="protein sequence ID" value="ALT68013.1"/>
    <property type="molecule type" value="Genomic_DNA"/>
</dbReference>
<evidence type="ECO:0000259" key="1">
    <source>
        <dbReference type="SMART" id="SM00829"/>
    </source>
</evidence>
<protein>
    <submittedName>
        <fullName evidence="2">Oxidoreductase</fullName>
    </submittedName>
</protein>
<dbReference type="SMART" id="SM00829">
    <property type="entry name" value="PKS_ER"/>
    <property type="match status" value="1"/>
</dbReference>
<dbReference type="GeneID" id="26735186"/>
<dbReference type="PANTHER" id="PTHR11695">
    <property type="entry name" value="ALCOHOL DEHYDROGENASE RELATED"/>
    <property type="match status" value="1"/>
</dbReference>
<evidence type="ECO:0000313" key="3">
    <source>
        <dbReference type="Proteomes" id="UP000067738"/>
    </source>
</evidence>
<dbReference type="GO" id="GO:0030554">
    <property type="term" value="F:adenyl nucleotide binding"/>
    <property type="evidence" value="ECO:0007669"/>
    <property type="project" value="UniProtKB-ARBA"/>
</dbReference>
<feature type="domain" description="Enoyl reductase (ER)" evidence="1">
    <location>
        <begin position="13"/>
        <end position="330"/>
    </location>
</feature>
<proteinExistence type="predicted"/>
<sequence length="332" mass="36406">MKAAILDKYDKNGTDVEIREVPVPEIGSDDVLVKIAYAGVNPLDNMIIRGEVKLITPYKLPLVMGNEFSGIVEAVGSGVSNFKKGDRVYARMPLDKIGAFAEFTAINKDALAHIPDYMDFEKAACVPLTALTAMQAFELLDVKSGESIFISGGTGSLGAMAIPIAKSLGLKVITSGSARNRDRVVELGVDEFFDYKTQDYSQILSDVDYVLDTLGEKELEKEFKILKNNGSLVSLKGLPNKEFAERMGFSFVKKTLFGFAGMKFDKMAGKKNQNYYFLFVEPNGPQLEKVSQIFEQNNIEASVDEVYELSDVNDALRKVGTGGSKGKTLIKI</sequence>
<dbReference type="InterPro" id="IPR013154">
    <property type="entry name" value="ADH-like_N"/>
</dbReference>
<evidence type="ECO:0000313" key="2">
    <source>
        <dbReference type="EMBL" id="ALT68013.1"/>
    </source>
</evidence>
<dbReference type="Pfam" id="PF13602">
    <property type="entry name" value="ADH_zinc_N_2"/>
    <property type="match status" value="1"/>
</dbReference>
<dbReference type="Gene3D" id="3.90.180.10">
    <property type="entry name" value="Medium-chain alcohol dehydrogenases, catalytic domain"/>
    <property type="match status" value="1"/>
</dbReference>
<dbReference type="AlphaFoldDB" id="A0A0U3EHP0"/>
<dbReference type="SUPFAM" id="SSF51735">
    <property type="entry name" value="NAD(P)-binding Rossmann-fold domains"/>
    <property type="match status" value="1"/>
</dbReference>
<dbReference type="InterPro" id="IPR036291">
    <property type="entry name" value="NAD(P)-bd_dom_sf"/>
</dbReference>
<accession>A0A0U3EHP0</accession>
<dbReference type="InterPro" id="IPR050700">
    <property type="entry name" value="YIM1/Zinc_Alcohol_DH_Fams"/>
</dbReference>